<evidence type="ECO:0000256" key="7">
    <source>
        <dbReference type="ARBA" id="ARBA00022968"/>
    </source>
</evidence>
<feature type="domain" description="Fucosyltransferase N-terminal" evidence="15">
    <location>
        <begin position="37"/>
        <end position="142"/>
    </location>
</feature>
<keyword evidence="4 12" id="KW-0328">Glycosyltransferase</keyword>
<evidence type="ECO:0000256" key="3">
    <source>
        <dbReference type="ARBA" id="ARBA00008919"/>
    </source>
</evidence>
<comment type="subcellular location">
    <subcellularLocation>
        <location evidence="1 12">Golgi apparatus</location>
        <location evidence="1 12">Golgi stack membrane</location>
        <topology evidence="1 12">Single-pass type II membrane protein</topology>
    </subcellularLocation>
</comment>
<dbReference type="FunFam" id="3.40.50.11660:FF:000004">
    <property type="entry name" value="Glycoprotein 3-alpha-L-fucosyltransferase A"/>
    <property type="match status" value="1"/>
</dbReference>
<dbReference type="PANTHER" id="PTHR48438:SF1">
    <property type="entry name" value="ALPHA-(1,3)-FUCOSYLTRANSFERASE C-RELATED"/>
    <property type="match status" value="1"/>
</dbReference>
<name>A0A077Z5S4_TRITR</name>
<gene>
    <name evidence="16" type="ORF">TTRE_0000377301</name>
</gene>
<evidence type="ECO:0000256" key="12">
    <source>
        <dbReference type="RuleBase" id="RU003832"/>
    </source>
</evidence>
<dbReference type="Proteomes" id="UP000030665">
    <property type="component" value="Unassembled WGS sequence"/>
</dbReference>
<dbReference type="SUPFAM" id="SSF53756">
    <property type="entry name" value="UDP-Glycosyltransferase/glycogen phosphorylase"/>
    <property type="match status" value="1"/>
</dbReference>
<feature type="domain" description="Fucosyltransferase C-terminal" evidence="14">
    <location>
        <begin position="165"/>
        <end position="344"/>
    </location>
</feature>
<evidence type="ECO:0000313" key="17">
    <source>
        <dbReference type="Proteomes" id="UP000030665"/>
    </source>
</evidence>
<dbReference type="InterPro" id="IPR001503">
    <property type="entry name" value="Glyco_trans_10"/>
</dbReference>
<feature type="chain" id="PRO_5001728522" description="Fucosyltransferase" evidence="13">
    <location>
        <begin position="19"/>
        <end position="365"/>
    </location>
</feature>
<keyword evidence="9 12" id="KW-0333">Golgi apparatus</keyword>
<evidence type="ECO:0000256" key="10">
    <source>
        <dbReference type="ARBA" id="ARBA00023136"/>
    </source>
</evidence>
<sequence length="365" mass="42844">MCTMVIAVFLLVPLEQNTREIELNWRLARDVKKFGRNETILMWVNFFGEHFGQELFDFCPQLSCHITYDRASIDKSSAVVFHDRNVNVSDLPETRLSHQHFVFFLLESPYHVSTIAFKNLSSGFYTLTMTYRSDSDVHVPYGFFKQKVKPPPSTFWEDLREQVAMKRKLVAWFVSNCATPSKREAYVHVLRQYIEVDEYGLCARNKRCARNSRECLSRVIKPNYKFYIAFENSVCTEYITEKYFDRLNDLVIPIVFGRKIYETAVLNNSFIAVDDFDGPKALADYLIYLDRNTDAYLQYFKWMQHYDVMGARYRYANGFCKLCQLLHNKESNLTVAVSQTAKDVMSWYSKPGTCHDSYGYDVHKL</sequence>
<dbReference type="GO" id="GO:0032580">
    <property type="term" value="C:Golgi cisterna membrane"/>
    <property type="evidence" value="ECO:0007669"/>
    <property type="project" value="UniProtKB-SubCell"/>
</dbReference>
<dbReference type="Pfam" id="PF00852">
    <property type="entry name" value="Glyco_transf_10"/>
    <property type="match status" value="1"/>
</dbReference>
<dbReference type="PANTHER" id="PTHR48438">
    <property type="entry name" value="ALPHA-(1,3)-FUCOSYLTRANSFERASE C-RELATED"/>
    <property type="match status" value="1"/>
</dbReference>
<keyword evidence="11" id="KW-0325">Glycoprotein</keyword>
<evidence type="ECO:0000256" key="4">
    <source>
        <dbReference type="ARBA" id="ARBA00022676"/>
    </source>
</evidence>
<keyword evidence="6 12" id="KW-0812">Transmembrane</keyword>
<reference evidence="16" key="2">
    <citation type="submission" date="2014-03" db="EMBL/GenBank/DDBJ databases">
        <title>The whipworm genome and dual-species transcriptomics of an intimate host-pathogen interaction.</title>
        <authorList>
            <person name="Foth B.J."/>
            <person name="Tsai I.J."/>
            <person name="Reid A.J."/>
            <person name="Bancroft A.J."/>
            <person name="Nichol S."/>
            <person name="Tracey A."/>
            <person name="Holroyd N."/>
            <person name="Cotton J.A."/>
            <person name="Stanley E.J."/>
            <person name="Zarowiecki M."/>
            <person name="Liu J.Z."/>
            <person name="Huckvale T."/>
            <person name="Cooper P.J."/>
            <person name="Grencis R.K."/>
            <person name="Berriman M."/>
        </authorList>
    </citation>
    <scope>NUCLEOTIDE SEQUENCE [LARGE SCALE GENOMIC DNA]</scope>
</reference>
<keyword evidence="7" id="KW-0735">Signal-anchor</keyword>
<keyword evidence="10" id="KW-0472">Membrane</keyword>
<evidence type="ECO:0000256" key="2">
    <source>
        <dbReference type="ARBA" id="ARBA00004922"/>
    </source>
</evidence>
<dbReference type="EMBL" id="HG805959">
    <property type="protein sequence ID" value="CDW55501.1"/>
    <property type="molecule type" value="Genomic_DNA"/>
</dbReference>
<evidence type="ECO:0000259" key="14">
    <source>
        <dbReference type="Pfam" id="PF00852"/>
    </source>
</evidence>
<comment type="pathway">
    <text evidence="2">Protein modification; protein glycosylation.</text>
</comment>
<evidence type="ECO:0000259" key="15">
    <source>
        <dbReference type="Pfam" id="PF17039"/>
    </source>
</evidence>
<dbReference type="Pfam" id="PF17039">
    <property type="entry name" value="Glyco_tran_10_N"/>
    <property type="match status" value="1"/>
</dbReference>
<dbReference type="EC" id="2.4.1.-" evidence="12"/>
<dbReference type="OrthoDB" id="5912041at2759"/>
<evidence type="ECO:0000313" key="16">
    <source>
        <dbReference type="EMBL" id="CDW55501.1"/>
    </source>
</evidence>
<keyword evidence="17" id="KW-1185">Reference proteome</keyword>
<proteinExistence type="inferred from homology"/>
<dbReference type="GO" id="GO:0008417">
    <property type="term" value="F:fucosyltransferase activity"/>
    <property type="evidence" value="ECO:0007669"/>
    <property type="project" value="InterPro"/>
</dbReference>
<dbReference type="AlphaFoldDB" id="A0A077Z5S4"/>
<evidence type="ECO:0000256" key="6">
    <source>
        <dbReference type="ARBA" id="ARBA00022692"/>
    </source>
</evidence>
<feature type="signal peptide" evidence="13">
    <location>
        <begin position="1"/>
        <end position="18"/>
    </location>
</feature>
<reference evidence="16" key="1">
    <citation type="submission" date="2014-01" db="EMBL/GenBank/DDBJ databases">
        <authorList>
            <person name="Aslett M."/>
        </authorList>
    </citation>
    <scope>NUCLEOTIDE SEQUENCE</scope>
</reference>
<evidence type="ECO:0000256" key="1">
    <source>
        <dbReference type="ARBA" id="ARBA00004447"/>
    </source>
</evidence>
<dbReference type="STRING" id="36087.A0A077Z5S4"/>
<dbReference type="InterPro" id="IPR038577">
    <property type="entry name" value="GT10-like_C_sf"/>
</dbReference>
<protein>
    <recommendedName>
        <fullName evidence="12">Fucosyltransferase</fullName>
        <ecNumber evidence="12">2.4.1.-</ecNumber>
    </recommendedName>
</protein>
<dbReference type="InterPro" id="IPR031481">
    <property type="entry name" value="Glyco_tran_10_N"/>
</dbReference>
<dbReference type="UniPathway" id="UPA00378"/>
<keyword evidence="8" id="KW-1133">Transmembrane helix</keyword>
<keyword evidence="5 12" id="KW-0808">Transferase</keyword>
<accession>A0A077Z5S4</accession>
<evidence type="ECO:0000256" key="5">
    <source>
        <dbReference type="ARBA" id="ARBA00022679"/>
    </source>
</evidence>
<dbReference type="Gene3D" id="3.40.50.11660">
    <property type="entry name" value="Glycosyl transferase family 10, C-terminal domain"/>
    <property type="match status" value="1"/>
</dbReference>
<evidence type="ECO:0000256" key="11">
    <source>
        <dbReference type="ARBA" id="ARBA00023180"/>
    </source>
</evidence>
<keyword evidence="13" id="KW-0732">Signal</keyword>
<evidence type="ECO:0000256" key="9">
    <source>
        <dbReference type="ARBA" id="ARBA00023034"/>
    </source>
</evidence>
<organism evidence="16 17">
    <name type="scientific">Trichuris trichiura</name>
    <name type="common">Whipworm</name>
    <name type="synonym">Trichocephalus trichiurus</name>
    <dbReference type="NCBI Taxonomy" id="36087"/>
    <lineage>
        <taxon>Eukaryota</taxon>
        <taxon>Metazoa</taxon>
        <taxon>Ecdysozoa</taxon>
        <taxon>Nematoda</taxon>
        <taxon>Enoplea</taxon>
        <taxon>Dorylaimia</taxon>
        <taxon>Trichinellida</taxon>
        <taxon>Trichuridae</taxon>
        <taxon>Trichuris</taxon>
    </lineage>
</organism>
<comment type="similarity">
    <text evidence="3 12">Belongs to the glycosyltransferase 10 family.</text>
</comment>
<evidence type="ECO:0000256" key="8">
    <source>
        <dbReference type="ARBA" id="ARBA00022989"/>
    </source>
</evidence>
<evidence type="ECO:0000256" key="13">
    <source>
        <dbReference type="SAM" id="SignalP"/>
    </source>
</evidence>
<dbReference type="InterPro" id="IPR055270">
    <property type="entry name" value="Glyco_tran_10_C"/>
</dbReference>